<comment type="caution">
    <text evidence="1">The sequence shown here is derived from an EMBL/GenBank/DDBJ whole genome shotgun (WGS) entry which is preliminary data.</text>
</comment>
<gene>
    <name evidence="1" type="ORF">L6164_036841</name>
</gene>
<dbReference type="Proteomes" id="UP000828941">
    <property type="component" value="Chromosome 14"/>
</dbReference>
<evidence type="ECO:0000313" key="2">
    <source>
        <dbReference type="Proteomes" id="UP000828941"/>
    </source>
</evidence>
<organism evidence="1 2">
    <name type="scientific">Bauhinia variegata</name>
    <name type="common">Purple orchid tree</name>
    <name type="synonym">Phanera variegata</name>
    <dbReference type="NCBI Taxonomy" id="167791"/>
    <lineage>
        <taxon>Eukaryota</taxon>
        <taxon>Viridiplantae</taxon>
        <taxon>Streptophyta</taxon>
        <taxon>Embryophyta</taxon>
        <taxon>Tracheophyta</taxon>
        <taxon>Spermatophyta</taxon>
        <taxon>Magnoliopsida</taxon>
        <taxon>eudicotyledons</taxon>
        <taxon>Gunneridae</taxon>
        <taxon>Pentapetalae</taxon>
        <taxon>rosids</taxon>
        <taxon>fabids</taxon>
        <taxon>Fabales</taxon>
        <taxon>Fabaceae</taxon>
        <taxon>Cercidoideae</taxon>
        <taxon>Cercideae</taxon>
        <taxon>Bauhiniinae</taxon>
        <taxon>Bauhinia</taxon>
    </lineage>
</organism>
<protein>
    <submittedName>
        <fullName evidence="1">Uncharacterized protein</fullName>
    </submittedName>
</protein>
<proteinExistence type="predicted"/>
<dbReference type="EMBL" id="CM039439">
    <property type="protein sequence ID" value="KAI4296924.1"/>
    <property type="molecule type" value="Genomic_DNA"/>
</dbReference>
<keyword evidence="2" id="KW-1185">Reference proteome</keyword>
<sequence>MAARDSRLQAAELAIGSIGLGYDINQDIDFKICKTGSPLIIINQEERRNLQISGVTVPDVPKSIKCFRGESLRIQSDVLTLQQMSEQFNIDMCLDRNISSGYFCKSFGLSGHQAKDHAITKSLAYDGWFIKKFIIALDEYDAAQLHDHVKEAVPSSWDPKAFTRFIKEFGTHVVVAVSMGGKNVVYMRQEHQSSLHPTNLQKLLNDIADMRFADTENNIAPYRVKEEIIAVTYSRKGGSNDINLNHREWLDTVDLEPDVISMHFLPLTSLVKSIPVNGFISHALTLYLHDKPPIEDLCQYFEFQLRKQWAPVNELRHSFRLRHQDNTWLQFGVFGRKLYINTAPVDVGNRPVTGLRFKLQGRESNCLTIHLQHLPSLPKSFPLTDSSNIYLACESNNCNFHKKVKWNCRSYVCTAPVETEDPACIVTGCQLQVENKCLFLRLRFSKVNGATLQKVPEWDGSIRFDQFHSKPKGILACFPNHMEMRNHPKPGERTIGSTSYSIDRPEPVKTPEFRSFVDTTEMIRGGEDTPGYWVVSGARLAVHNGKIHLFVKYSLLSIVE</sequence>
<accession>A0ACB9KI92</accession>
<reference evidence="1 2" key="1">
    <citation type="journal article" date="2022" name="DNA Res.">
        <title>Chromosomal-level genome assembly of the orchid tree Bauhinia variegata (Leguminosae; Cercidoideae) supports the allotetraploid origin hypothesis of Bauhinia.</title>
        <authorList>
            <person name="Zhong Y."/>
            <person name="Chen Y."/>
            <person name="Zheng D."/>
            <person name="Pang J."/>
            <person name="Liu Y."/>
            <person name="Luo S."/>
            <person name="Meng S."/>
            <person name="Qian L."/>
            <person name="Wei D."/>
            <person name="Dai S."/>
            <person name="Zhou R."/>
        </authorList>
    </citation>
    <scope>NUCLEOTIDE SEQUENCE [LARGE SCALE GENOMIC DNA]</scope>
    <source>
        <strain evidence="1">BV-YZ2020</strain>
    </source>
</reference>
<name>A0ACB9KI92_BAUVA</name>
<evidence type="ECO:0000313" key="1">
    <source>
        <dbReference type="EMBL" id="KAI4296924.1"/>
    </source>
</evidence>